<keyword evidence="8" id="KW-0133">Cell shape</keyword>
<dbReference type="InterPro" id="IPR036116">
    <property type="entry name" value="FN3_sf"/>
</dbReference>
<feature type="domain" description="Fibronectin type-III" evidence="16">
    <location>
        <begin position="714"/>
        <end position="804"/>
    </location>
</feature>
<keyword evidence="11" id="KW-0961">Cell wall biogenesis/degradation</keyword>
<protein>
    <submittedName>
        <fullName evidence="17">Penicillin-binding protein 1A</fullName>
    </submittedName>
</protein>
<dbReference type="InterPro" id="IPR001264">
    <property type="entry name" value="Glyco_trans_51"/>
</dbReference>
<feature type="compositionally biased region" description="Basic and acidic residues" evidence="14">
    <location>
        <begin position="13"/>
        <end position="24"/>
    </location>
</feature>
<dbReference type="InterPro" id="IPR012338">
    <property type="entry name" value="Beta-lactam/transpept-like"/>
</dbReference>
<evidence type="ECO:0000256" key="8">
    <source>
        <dbReference type="ARBA" id="ARBA00022960"/>
    </source>
</evidence>
<dbReference type="GO" id="GO:0008658">
    <property type="term" value="F:penicillin binding"/>
    <property type="evidence" value="ECO:0007669"/>
    <property type="project" value="InterPro"/>
</dbReference>
<evidence type="ECO:0000256" key="6">
    <source>
        <dbReference type="ARBA" id="ARBA00022679"/>
    </source>
</evidence>
<evidence type="ECO:0000256" key="11">
    <source>
        <dbReference type="ARBA" id="ARBA00023316"/>
    </source>
</evidence>
<dbReference type="RefSeq" id="WP_092048627.1">
    <property type="nucleotide sequence ID" value="NZ_FNZF01000001.1"/>
</dbReference>
<dbReference type="GO" id="GO:0008955">
    <property type="term" value="F:peptidoglycan glycosyltransferase activity"/>
    <property type="evidence" value="ECO:0007669"/>
    <property type="project" value="UniProtKB-EC"/>
</dbReference>
<organism evidence="17 18">
    <name type="scientific">Bhargavaea ginsengi</name>
    <dbReference type="NCBI Taxonomy" id="426757"/>
    <lineage>
        <taxon>Bacteria</taxon>
        <taxon>Bacillati</taxon>
        <taxon>Bacillota</taxon>
        <taxon>Bacilli</taxon>
        <taxon>Bacillales</taxon>
        <taxon>Caryophanaceae</taxon>
        <taxon>Bhargavaea</taxon>
    </lineage>
</organism>
<dbReference type="SUPFAM" id="SSF53955">
    <property type="entry name" value="Lysozyme-like"/>
    <property type="match status" value="1"/>
</dbReference>
<evidence type="ECO:0000256" key="15">
    <source>
        <dbReference type="SAM" id="Phobius"/>
    </source>
</evidence>
<evidence type="ECO:0000256" key="5">
    <source>
        <dbReference type="ARBA" id="ARBA00022676"/>
    </source>
</evidence>
<gene>
    <name evidence="17" type="ORF">SAMN04488127_0053</name>
</gene>
<dbReference type="GO" id="GO:0030288">
    <property type="term" value="C:outer membrane-bounded periplasmic space"/>
    <property type="evidence" value="ECO:0007669"/>
    <property type="project" value="TreeGrafter"/>
</dbReference>
<dbReference type="InterPro" id="IPR036950">
    <property type="entry name" value="PBP_transglycosylase"/>
</dbReference>
<comment type="similarity">
    <text evidence="2">In the N-terminal section; belongs to the glycosyltransferase 51 family.</text>
</comment>
<keyword evidence="15" id="KW-0472">Membrane</keyword>
<evidence type="ECO:0000256" key="2">
    <source>
        <dbReference type="ARBA" id="ARBA00007739"/>
    </source>
</evidence>
<feature type="compositionally biased region" description="Acidic residues" evidence="14">
    <location>
        <begin position="802"/>
        <end position="836"/>
    </location>
</feature>
<reference evidence="18" key="1">
    <citation type="submission" date="2016-10" db="EMBL/GenBank/DDBJ databases">
        <authorList>
            <person name="Varghese N."/>
            <person name="Submissions S."/>
        </authorList>
    </citation>
    <scope>NUCLEOTIDE SEQUENCE [LARGE SCALE GENOMIC DNA]</scope>
    <source>
        <strain evidence="18">CGMCC 1.6763</strain>
    </source>
</reference>
<evidence type="ECO:0000256" key="1">
    <source>
        <dbReference type="ARBA" id="ARBA00007090"/>
    </source>
</evidence>
<dbReference type="FunFam" id="1.10.3810.10:FF:000001">
    <property type="entry name" value="Penicillin-binding protein 1A"/>
    <property type="match status" value="1"/>
</dbReference>
<feature type="compositionally biased region" description="Polar residues" evidence="14">
    <location>
        <begin position="786"/>
        <end position="796"/>
    </location>
</feature>
<keyword evidence="6" id="KW-0808">Transferase</keyword>
<keyword evidence="3" id="KW-0121">Carboxypeptidase</keyword>
<dbReference type="Pfam" id="PF00905">
    <property type="entry name" value="Transpeptidase"/>
    <property type="match status" value="1"/>
</dbReference>
<keyword evidence="9" id="KW-0573">Peptidoglycan synthesis</keyword>
<dbReference type="STRING" id="426757.SAMN04488127_0053"/>
<evidence type="ECO:0000256" key="4">
    <source>
        <dbReference type="ARBA" id="ARBA00022670"/>
    </source>
</evidence>
<evidence type="ECO:0000259" key="16">
    <source>
        <dbReference type="PROSITE" id="PS50853"/>
    </source>
</evidence>
<accession>A0A1H6SKN8</accession>
<dbReference type="CDD" id="cd00063">
    <property type="entry name" value="FN3"/>
    <property type="match status" value="1"/>
</dbReference>
<dbReference type="InterPro" id="IPR001460">
    <property type="entry name" value="PCN-bd_Tpept"/>
</dbReference>
<comment type="similarity">
    <text evidence="1">In the C-terminal section; belongs to the transpeptidase family.</text>
</comment>
<feature type="region of interest" description="Disordered" evidence="14">
    <location>
        <begin position="693"/>
        <end position="718"/>
    </location>
</feature>
<evidence type="ECO:0000256" key="13">
    <source>
        <dbReference type="ARBA" id="ARBA00049902"/>
    </source>
</evidence>
<keyword evidence="15" id="KW-1133">Transmembrane helix</keyword>
<dbReference type="PANTHER" id="PTHR32282:SF29">
    <property type="entry name" value="PENICILLIN-BINDING PROTEIN 1A"/>
    <property type="match status" value="1"/>
</dbReference>
<evidence type="ECO:0000256" key="9">
    <source>
        <dbReference type="ARBA" id="ARBA00022984"/>
    </source>
</evidence>
<dbReference type="PROSITE" id="PS50853">
    <property type="entry name" value="FN3"/>
    <property type="match status" value="1"/>
</dbReference>
<feature type="compositionally biased region" description="Basic residues" evidence="14">
    <location>
        <begin position="25"/>
        <end position="34"/>
    </location>
</feature>
<dbReference type="Pfam" id="PF00912">
    <property type="entry name" value="Transgly"/>
    <property type="match status" value="1"/>
</dbReference>
<sequence length="914" mass="99573">MSDNIQSRSQRRKQQEQARKSDRKSSKKPAGKKKRPLWKTILKIAVLLAVIGFVFGVGLFTFYAATAPELDEESLKDPLSSELYAEGASEPFLTLGAENREYVEYEQIPQVMEDAILATEDVRFYKHHGMDLWRLGGAVLANFRDGFGAQGASTISQQVVKNSFLQNEKTLKRKAQEAWLAFQLERKYEKEEIFEMYFNKILMTDNIYGFGTAAEQFYGKNPEELLLHEAALLAGMPQSPNRYNPYRHPERAEKRRNIVLGLMVQHGKIAQEEADAAKAVPVTEGLIPLEQRKPHGKNKYSAFVDLIEDELEKHDLSIADGLKIYTTLDPAAQEKVEQTIDRENMPTEKLLAGVAVVDTKTGAVRAMGGSPDYVPTGSHYGIMNQKKQDLGSTVKPFLVYGPAIEYMDWSTGQTVNDEERTYKGSDQVIRNATGRYLGKMTMRKALYMSQNVPAVSTFEEVGGEKAADFARGLGIDVKEPHSSTALGGGVGSSPLELAGAYAAFGNGGMYTEPYMINKVVLRDGKTERDLRPKPVSAMKDSTAYMITDVLREVVKNPQGTAYQYVKSHGLDVAGKTGTTNYDAKTYQEKYSQHRMAVPDSWFVGYTPEYSIAVWSGHANREPMTEWKERSFPQVAFSEILGDLAQRGEHTSFKKPKSVVEATIEIGSDPLRLASDWTPSNRKSTELFVRGTVPERVSKTYEPEEDEETTDTLPAPTGLSADYDEAQNLVRLSWNHEGGDGVEFAVTYSVDGGGAQNLTTTTDMAAAATGVEPGRTYTFSVVARSGDATSPPATVSLQIGGAPEEEQPEEPDENEQEPEENEQEPDENEQEPDENEQGEGGNAGNPGNQNPGNQNPGQGPGGGSGNQGNPNNGQGGQGNQGGGQGQTPGGGQGGQTEPGSGDGNGDGDTGGTGSP</sequence>
<dbReference type="SUPFAM" id="SSF56601">
    <property type="entry name" value="beta-lactamase/transpeptidase-like"/>
    <property type="match status" value="1"/>
</dbReference>
<dbReference type="Gene3D" id="1.10.3810.10">
    <property type="entry name" value="Biosynthetic peptidoglycan transglycosylase-like"/>
    <property type="match status" value="1"/>
</dbReference>
<dbReference type="GO" id="GO:0006508">
    <property type="term" value="P:proteolysis"/>
    <property type="evidence" value="ECO:0007669"/>
    <property type="project" value="UniProtKB-KW"/>
</dbReference>
<feature type="compositionally biased region" description="Gly residues" evidence="14">
    <location>
        <begin position="872"/>
        <end position="914"/>
    </location>
</feature>
<dbReference type="AlphaFoldDB" id="A0A1H6SKN8"/>
<dbReference type="GO" id="GO:0008360">
    <property type="term" value="P:regulation of cell shape"/>
    <property type="evidence" value="ECO:0007669"/>
    <property type="project" value="UniProtKB-KW"/>
</dbReference>
<keyword evidence="7" id="KW-0378">Hydrolase</keyword>
<keyword evidence="10" id="KW-0511">Multifunctional enzyme</keyword>
<dbReference type="GO" id="GO:0071555">
    <property type="term" value="P:cell wall organization"/>
    <property type="evidence" value="ECO:0007669"/>
    <property type="project" value="UniProtKB-KW"/>
</dbReference>
<dbReference type="InterPro" id="IPR003961">
    <property type="entry name" value="FN3_dom"/>
</dbReference>
<dbReference type="InterPro" id="IPR023346">
    <property type="entry name" value="Lysozyme-like_dom_sf"/>
</dbReference>
<dbReference type="InterPro" id="IPR050396">
    <property type="entry name" value="Glycosyltr_51/Transpeptidase"/>
</dbReference>
<feature type="compositionally biased region" description="Low complexity" evidence="14">
    <location>
        <begin position="844"/>
        <end position="856"/>
    </location>
</feature>
<comment type="catalytic activity">
    <reaction evidence="12">
        <text>Preferential cleavage: (Ac)2-L-Lys-D-Ala-|-D-Ala. Also transpeptidation of peptidyl-alanyl moieties that are N-acyl substituents of D-alanine.</text>
        <dbReference type="EC" id="3.4.16.4"/>
    </reaction>
</comment>
<dbReference type="OrthoDB" id="9766909at2"/>
<comment type="catalytic activity">
    <reaction evidence="13">
        <text>[GlcNAc-(1-&gt;4)-Mur2Ac(oyl-L-Ala-gamma-D-Glu-L-Lys-D-Ala-D-Ala)](n)-di-trans,octa-cis-undecaprenyl diphosphate + beta-D-GlcNAc-(1-&gt;4)-Mur2Ac(oyl-L-Ala-gamma-D-Glu-L-Lys-D-Ala-D-Ala)-di-trans,octa-cis-undecaprenyl diphosphate = [GlcNAc-(1-&gt;4)-Mur2Ac(oyl-L-Ala-gamma-D-Glu-L-Lys-D-Ala-D-Ala)](n+1)-di-trans,octa-cis-undecaprenyl diphosphate + di-trans,octa-cis-undecaprenyl diphosphate + H(+)</text>
        <dbReference type="Rhea" id="RHEA:23708"/>
        <dbReference type="Rhea" id="RHEA-COMP:9602"/>
        <dbReference type="Rhea" id="RHEA-COMP:9603"/>
        <dbReference type="ChEBI" id="CHEBI:15378"/>
        <dbReference type="ChEBI" id="CHEBI:58405"/>
        <dbReference type="ChEBI" id="CHEBI:60033"/>
        <dbReference type="ChEBI" id="CHEBI:78435"/>
        <dbReference type="EC" id="2.4.99.28"/>
    </reaction>
</comment>
<dbReference type="Pfam" id="PF00041">
    <property type="entry name" value="fn3"/>
    <property type="match status" value="1"/>
</dbReference>
<dbReference type="EMBL" id="FNZF01000001">
    <property type="protein sequence ID" value="SEI64082.1"/>
    <property type="molecule type" value="Genomic_DNA"/>
</dbReference>
<keyword evidence="5" id="KW-0328">Glycosyltransferase</keyword>
<dbReference type="Gene3D" id="3.40.710.10">
    <property type="entry name" value="DD-peptidase/beta-lactamase superfamily"/>
    <property type="match status" value="1"/>
</dbReference>
<dbReference type="PANTHER" id="PTHR32282">
    <property type="entry name" value="BINDING PROTEIN TRANSPEPTIDASE, PUTATIVE-RELATED"/>
    <property type="match status" value="1"/>
</dbReference>
<evidence type="ECO:0000256" key="10">
    <source>
        <dbReference type="ARBA" id="ARBA00023268"/>
    </source>
</evidence>
<feature type="transmembrane region" description="Helical" evidence="15">
    <location>
        <begin position="41"/>
        <end position="65"/>
    </location>
</feature>
<evidence type="ECO:0000313" key="18">
    <source>
        <dbReference type="Proteomes" id="UP000199200"/>
    </source>
</evidence>
<name>A0A1H6SKN8_9BACL</name>
<dbReference type="InterPro" id="IPR013783">
    <property type="entry name" value="Ig-like_fold"/>
</dbReference>
<keyword evidence="18" id="KW-1185">Reference proteome</keyword>
<dbReference type="GO" id="GO:0009002">
    <property type="term" value="F:serine-type D-Ala-D-Ala carboxypeptidase activity"/>
    <property type="evidence" value="ECO:0007669"/>
    <property type="project" value="UniProtKB-EC"/>
</dbReference>
<evidence type="ECO:0000256" key="14">
    <source>
        <dbReference type="SAM" id="MobiDB-lite"/>
    </source>
</evidence>
<dbReference type="Gene3D" id="2.60.40.10">
    <property type="entry name" value="Immunoglobulins"/>
    <property type="match status" value="1"/>
</dbReference>
<evidence type="ECO:0000313" key="17">
    <source>
        <dbReference type="EMBL" id="SEI64082.1"/>
    </source>
</evidence>
<feature type="region of interest" description="Disordered" evidence="14">
    <location>
        <begin position="1"/>
        <end position="34"/>
    </location>
</feature>
<dbReference type="NCBIfam" id="TIGR02074">
    <property type="entry name" value="PBP_1a_fam"/>
    <property type="match status" value="1"/>
</dbReference>
<dbReference type="SUPFAM" id="SSF49265">
    <property type="entry name" value="Fibronectin type III"/>
    <property type="match status" value="1"/>
</dbReference>
<dbReference type="Proteomes" id="UP000199200">
    <property type="component" value="Unassembled WGS sequence"/>
</dbReference>
<dbReference type="GO" id="GO:0009252">
    <property type="term" value="P:peptidoglycan biosynthetic process"/>
    <property type="evidence" value="ECO:0007669"/>
    <property type="project" value="UniProtKB-KW"/>
</dbReference>
<evidence type="ECO:0000256" key="7">
    <source>
        <dbReference type="ARBA" id="ARBA00022801"/>
    </source>
</evidence>
<dbReference type="SMART" id="SM00060">
    <property type="entry name" value="FN3"/>
    <property type="match status" value="1"/>
</dbReference>
<evidence type="ECO:0000256" key="12">
    <source>
        <dbReference type="ARBA" id="ARBA00034000"/>
    </source>
</evidence>
<keyword evidence="15" id="KW-0812">Transmembrane</keyword>
<keyword evidence="4" id="KW-0645">Protease</keyword>
<proteinExistence type="inferred from homology"/>
<feature type="region of interest" description="Disordered" evidence="14">
    <location>
        <begin position="783"/>
        <end position="914"/>
    </location>
</feature>
<evidence type="ECO:0000256" key="3">
    <source>
        <dbReference type="ARBA" id="ARBA00022645"/>
    </source>
</evidence>